<dbReference type="EMBL" id="MU005569">
    <property type="protein sequence ID" value="KAF2691648.1"/>
    <property type="molecule type" value="Genomic_DNA"/>
</dbReference>
<feature type="transmembrane region" description="Helical" evidence="5">
    <location>
        <begin position="36"/>
        <end position="58"/>
    </location>
</feature>
<dbReference type="InterPro" id="IPR052649">
    <property type="entry name" value="NCE102-like"/>
</dbReference>
<evidence type="ECO:0000313" key="9">
    <source>
        <dbReference type="Proteomes" id="UP000799291"/>
    </source>
</evidence>
<feature type="chain" id="PRO_5026177249" description="MARVEL domain-containing protein" evidence="6">
    <location>
        <begin position="21"/>
        <end position="179"/>
    </location>
</feature>
<organism evidence="8 9">
    <name type="scientific">Lentithecium fluviatile CBS 122367</name>
    <dbReference type="NCBI Taxonomy" id="1168545"/>
    <lineage>
        <taxon>Eukaryota</taxon>
        <taxon>Fungi</taxon>
        <taxon>Dikarya</taxon>
        <taxon>Ascomycota</taxon>
        <taxon>Pezizomycotina</taxon>
        <taxon>Dothideomycetes</taxon>
        <taxon>Pleosporomycetidae</taxon>
        <taxon>Pleosporales</taxon>
        <taxon>Massarineae</taxon>
        <taxon>Lentitheciaceae</taxon>
        <taxon>Lentithecium</taxon>
    </lineage>
</organism>
<dbReference type="GO" id="GO:0005886">
    <property type="term" value="C:plasma membrane"/>
    <property type="evidence" value="ECO:0007669"/>
    <property type="project" value="TreeGrafter"/>
</dbReference>
<comment type="subcellular location">
    <subcellularLocation>
        <location evidence="1">Membrane</location>
        <topology evidence="1">Multi-pass membrane protein</topology>
    </subcellularLocation>
</comment>
<evidence type="ECO:0000256" key="3">
    <source>
        <dbReference type="ARBA" id="ARBA00022989"/>
    </source>
</evidence>
<sequence>GFQLLFSVIVLGLSIGLLRGQGPGDEGYSSTPITIRFAVFVGAISLVTGFIGVAAEWVSALQGKIMLVIDGIITVINIAGGVVSAILHLTSNIGNAKCSDTSILNQLKLYDNDLFNGGCHRIKTTDGGDVTVCSNDGGRAKYLNSRCKETQADSVFMFFTVAILLARATMTYLRMKKGY</sequence>
<dbReference type="GO" id="GO:0032126">
    <property type="term" value="C:eisosome"/>
    <property type="evidence" value="ECO:0007669"/>
    <property type="project" value="TreeGrafter"/>
</dbReference>
<evidence type="ECO:0000256" key="4">
    <source>
        <dbReference type="ARBA" id="ARBA00023136"/>
    </source>
</evidence>
<feature type="signal peptide" evidence="6">
    <location>
        <begin position="1"/>
        <end position="20"/>
    </location>
</feature>
<dbReference type="PANTHER" id="PTHR28165">
    <property type="entry name" value="NON-CLASSICAL EXPORT PROTEIN 2-RELATED"/>
    <property type="match status" value="1"/>
</dbReference>
<keyword evidence="4 5" id="KW-0472">Membrane</keyword>
<evidence type="ECO:0000259" key="7">
    <source>
        <dbReference type="Pfam" id="PF01284"/>
    </source>
</evidence>
<gene>
    <name evidence="8" type="ORF">K458DRAFT_285832</name>
</gene>
<evidence type="ECO:0000256" key="2">
    <source>
        <dbReference type="ARBA" id="ARBA00022692"/>
    </source>
</evidence>
<keyword evidence="9" id="KW-1185">Reference proteome</keyword>
<evidence type="ECO:0000313" key="8">
    <source>
        <dbReference type="EMBL" id="KAF2691648.1"/>
    </source>
</evidence>
<feature type="non-terminal residue" evidence="8">
    <location>
        <position position="1"/>
    </location>
</feature>
<evidence type="ECO:0000256" key="5">
    <source>
        <dbReference type="SAM" id="Phobius"/>
    </source>
</evidence>
<dbReference type="Pfam" id="PF01284">
    <property type="entry name" value="MARVEL"/>
    <property type="match status" value="1"/>
</dbReference>
<feature type="domain" description="MARVEL" evidence="7">
    <location>
        <begin position="1"/>
        <end position="168"/>
    </location>
</feature>
<keyword evidence="3 5" id="KW-1133">Transmembrane helix</keyword>
<evidence type="ECO:0000256" key="1">
    <source>
        <dbReference type="ARBA" id="ARBA00004141"/>
    </source>
</evidence>
<dbReference type="GO" id="GO:0072659">
    <property type="term" value="P:protein localization to plasma membrane"/>
    <property type="evidence" value="ECO:0007669"/>
    <property type="project" value="TreeGrafter"/>
</dbReference>
<dbReference type="OrthoDB" id="2017497at2759"/>
<dbReference type="GO" id="GO:0070941">
    <property type="term" value="P:eisosome assembly"/>
    <property type="evidence" value="ECO:0007669"/>
    <property type="project" value="TreeGrafter"/>
</dbReference>
<dbReference type="InterPro" id="IPR008253">
    <property type="entry name" value="Marvel"/>
</dbReference>
<reference evidence="8" key="1">
    <citation type="journal article" date="2020" name="Stud. Mycol.">
        <title>101 Dothideomycetes genomes: a test case for predicting lifestyles and emergence of pathogens.</title>
        <authorList>
            <person name="Haridas S."/>
            <person name="Albert R."/>
            <person name="Binder M."/>
            <person name="Bloem J."/>
            <person name="Labutti K."/>
            <person name="Salamov A."/>
            <person name="Andreopoulos B."/>
            <person name="Baker S."/>
            <person name="Barry K."/>
            <person name="Bills G."/>
            <person name="Bluhm B."/>
            <person name="Cannon C."/>
            <person name="Castanera R."/>
            <person name="Culley D."/>
            <person name="Daum C."/>
            <person name="Ezra D."/>
            <person name="Gonzalez J."/>
            <person name="Henrissat B."/>
            <person name="Kuo A."/>
            <person name="Liang C."/>
            <person name="Lipzen A."/>
            <person name="Lutzoni F."/>
            <person name="Magnuson J."/>
            <person name="Mondo S."/>
            <person name="Nolan M."/>
            <person name="Ohm R."/>
            <person name="Pangilinan J."/>
            <person name="Park H.-J."/>
            <person name="Ramirez L."/>
            <person name="Alfaro M."/>
            <person name="Sun H."/>
            <person name="Tritt A."/>
            <person name="Yoshinaga Y."/>
            <person name="Zwiers L.-H."/>
            <person name="Turgeon B."/>
            <person name="Goodwin S."/>
            <person name="Spatafora J."/>
            <person name="Crous P."/>
            <person name="Grigoriev I."/>
        </authorList>
    </citation>
    <scope>NUCLEOTIDE SEQUENCE</scope>
    <source>
        <strain evidence="8">CBS 122367</strain>
    </source>
</reference>
<dbReference type="AlphaFoldDB" id="A0A6G1JMJ3"/>
<keyword evidence="2 5" id="KW-0812">Transmembrane</keyword>
<keyword evidence="6" id="KW-0732">Signal</keyword>
<evidence type="ECO:0000256" key="6">
    <source>
        <dbReference type="SAM" id="SignalP"/>
    </source>
</evidence>
<dbReference type="PANTHER" id="PTHR28165:SF2">
    <property type="entry name" value="MARVEL DOMAIN-CONTAINING PROTEIN"/>
    <property type="match status" value="1"/>
</dbReference>
<feature type="transmembrane region" description="Helical" evidence="5">
    <location>
        <begin position="65"/>
        <end position="87"/>
    </location>
</feature>
<dbReference type="Proteomes" id="UP000799291">
    <property type="component" value="Unassembled WGS sequence"/>
</dbReference>
<proteinExistence type="predicted"/>
<accession>A0A6G1JMJ3</accession>
<protein>
    <recommendedName>
        <fullName evidence="7">MARVEL domain-containing protein</fullName>
    </recommendedName>
</protein>
<name>A0A6G1JMJ3_9PLEO</name>
<feature type="transmembrane region" description="Helical" evidence="5">
    <location>
        <begin position="155"/>
        <end position="173"/>
    </location>
</feature>